<gene>
    <name evidence="3" type="ORF">B9Q02_12315</name>
</gene>
<proteinExistence type="predicted"/>
<protein>
    <recommendedName>
        <fullName evidence="5">YokE-like PH domain-containing protein</fullName>
    </recommendedName>
</protein>
<dbReference type="Proteomes" id="UP000240569">
    <property type="component" value="Unassembled WGS sequence"/>
</dbReference>
<dbReference type="Pfam" id="PF14470">
    <property type="entry name" value="bPH_3"/>
    <property type="match status" value="1"/>
</dbReference>
<evidence type="ECO:0000313" key="3">
    <source>
        <dbReference type="EMBL" id="PSN81965.1"/>
    </source>
</evidence>
<name>A0A2R6A6M2_9ARCH</name>
<dbReference type="InterPro" id="IPR018649">
    <property type="entry name" value="SHOCT"/>
</dbReference>
<evidence type="ECO:0000259" key="1">
    <source>
        <dbReference type="Pfam" id="PF09851"/>
    </source>
</evidence>
<dbReference type="EMBL" id="NEXD01000192">
    <property type="protein sequence ID" value="PSN81965.1"/>
    <property type="molecule type" value="Genomic_DNA"/>
</dbReference>
<accession>A0A2R6A6M2</accession>
<feature type="domain" description="YokE-like PH" evidence="2">
    <location>
        <begin position="19"/>
        <end position="91"/>
    </location>
</feature>
<organism evidence="3 4">
    <name type="scientific">Candidatus Marsarchaeota G1 archaeon BE_D</name>
    <dbReference type="NCBI Taxonomy" id="1978156"/>
    <lineage>
        <taxon>Archaea</taxon>
        <taxon>Candidatus Marsarchaeota</taxon>
        <taxon>Candidatus Marsarchaeota group 1</taxon>
    </lineage>
</organism>
<dbReference type="SUPFAM" id="SSF50729">
    <property type="entry name" value="PH domain-like"/>
    <property type="match status" value="1"/>
</dbReference>
<feature type="domain" description="SHOCT" evidence="1">
    <location>
        <begin position="145"/>
        <end position="171"/>
    </location>
</feature>
<dbReference type="Pfam" id="PF09851">
    <property type="entry name" value="SHOCT"/>
    <property type="match status" value="1"/>
</dbReference>
<dbReference type="AlphaFoldDB" id="A0A2R6A6M2"/>
<comment type="caution">
    <text evidence="3">The sequence shown here is derived from an EMBL/GenBank/DDBJ whole genome shotgun (WGS) entry which is preliminary data.</text>
</comment>
<evidence type="ECO:0008006" key="5">
    <source>
        <dbReference type="Google" id="ProtNLM"/>
    </source>
</evidence>
<evidence type="ECO:0000259" key="2">
    <source>
        <dbReference type="Pfam" id="PF14470"/>
    </source>
</evidence>
<sequence length="178" mass="19641">MEEKELSQHIKKIQKFLLPGERVLVVATQSRWKRGGKFINPGTIYATDRRLIIRDPYTLGLRADITIIPYDKITGVRVKKGLLSTSLEITAAGLEGGKSAVIKWGEGGVGEIDAIDSEKAERIASLIGGQAGRVNAQVQNVSVAEELEKLAQLREKGVITEEEFQELKAKLIKSQQNF</sequence>
<evidence type="ECO:0000313" key="4">
    <source>
        <dbReference type="Proteomes" id="UP000240569"/>
    </source>
</evidence>
<reference evidence="3 4" key="1">
    <citation type="submission" date="2017-04" db="EMBL/GenBank/DDBJ databases">
        <title>Novel microbial lineages endemic to geothermal iron-oxide mats fill important gaps in the evolutionary history of Archaea.</title>
        <authorList>
            <person name="Jay Z.J."/>
            <person name="Beam J.P."/>
            <person name="Dlakic M."/>
            <person name="Rusch D.B."/>
            <person name="Kozubal M.A."/>
            <person name="Inskeep W.P."/>
        </authorList>
    </citation>
    <scope>NUCLEOTIDE SEQUENCE [LARGE SCALE GENOMIC DNA]</scope>
    <source>
        <strain evidence="3">BE_D</strain>
    </source>
</reference>
<dbReference type="InterPro" id="IPR039519">
    <property type="entry name" value="YokE-like_PH"/>
</dbReference>